<evidence type="ECO:0000256" key="17">
    <source>
        <dbReference type="ARBA" id="ARBA00023136"/>
    </source>
</evidence>
<evidence type="ECO:0000256" key="15">
    <source>
        <dbReference type="ARBA" id="ARBA00023002"/>
    </source>
</evidence>
<comment type="subcellular location">
    <subcellularLocation>
        <location evidence="2">Cell membrane</location>
    </subcellularLocation>
    <subcellularLocation>
        <location evidence="3">Secreted</location>
    </subcellularLocation>
</comment>
<dbReference type="SUPFAM" id="SSF57603">
    <property type="entry name" value="FnI-like domain"/>
    <property type="match status" value="1"/>
</dbReference>
<evidence type="ECO:0000256" key="2">
    <source>
        <dbReference type="ARBA" id="ARBA00004236"/>
    </source>
</evidence>
<comment type="catalytic activity">
    <reaction evidence="22">
        <text>L-lysyl-[collagen] + L-methionyl-[collagen] + H2O2 = [collagen]-L-lysyl-N-S-L-methionyl-[collagen] + 2 H2O + H(+)</text>
        <dbReference type="Rhea" id="RHEA:66020"/>
        <dbReference type="Rhea" id="RHEA-COMP:12751"/>
        <dbReference type="Rhea" id="RHEA-COMP:16949"/>
        <dbReference type="Rhea" id="RHEA-COMP:16951"/>
        <dbReference type="ChEBI" id="CHEBI:15377"/>
        <dbReference type="ChEBI" id="CHEBI:15378"/>
        <dbReference type="ChEBI" id="CHEBI:16044"/>
        <dbReference type="ChEBI" id="CHEBI:16240"/>
        <dbReference type="ChEBI" id="CHEBI:29969"/>
        <dbReference type="ChEBI" id="CHEBI:166867"/>
    </reaction>
    <physiologicalReaction direction="left-to-right" evidence="22">
        <dbReference type="Rhea" id="RHEA:66021"/>
    </physiologicalReaction>
</comment>
<evidence type="ECO:0000256" key="23">
    <source>
        <dbReference type="ARBA" id="ARBA00048396"/>
    </source>
</evidence>
<dbReference type="InterPro" id="IPR001007">
    <property type="entry name" value="VWF_dom"/>
</dbReference>
<evidence type="ECO:0000256" key="25">
    <source>
        <dbReference type="ARBA" id="ARBA00049501"/>
    </source>
</evidence>
<keyword evidence="9" id="KW-0433">Leucine-rich repeat</keyword>
<dbReference type="PANTHER" id="PTHR11475">
    <property type="entry name" value="OXIDASE/PEROXIDASE"/>
    <property type="match status" value="1"/>
</dbReference>
<comment type="similarity">
    <text evidence="4">Belongs to the protein kinase superfamily. CAMK Ser/Thr protein kinase family.</text>
</comment>
<dbReference type="GO" id="GO:0046872">
    <property type="term" value="F:metal ion binding"/>
    <property type="evidence" value="ECO:0007669"/>
    <property type="project" value="UniProtKB-KW"/>
</dbReference>
<dbReference type="EC" id="1.11.1.7" evidence="32"/>
<comment type="similarity">
    <text evidence="26">Belongs to the peroxidase family. XPO subfamily.</text>
</comment>
<comment type="caution">
    <text evidence="32">The sequence shown here is derived from an EMBL/GenBank/DDBJ whole genome shotgun (WGS) entry which is preliminary data.</text>
</comment>
<dbReference type="InterPro" id="IPR003598">
    <property type="entry name" value="Ig_sub2"/>
</dbReference>
<dbReference type="Pfam" id="PF13855">
    <property type="entry name" value="LRR_8"/>
    <property type="match status" value="1"/>
</dbReference>
<keyword evidence="20" id="KW-0393">Immunoglobulin domain</keyword>
<dbReference type="SMART" id="SM00409">
    <property type="entry name" value="IG"/>
    <property type="match status" value="4"/>
</dbReference>
<evidence type="ECO:0000256" key="18">
    <source>
        <dbReference type="ARBA" id="ARBA00023157"/>
    </source>
</evidence>
<keyword evidence="16 27" id="KW-0408">Iron</keyword>
<dbReference type="Gene3D" id="6.20.200.20">
    <property type="match status" value="1"/>
</dbReference>
<dbReference type="InterPro" id="IPR003591">
    <property type="entry name" value="Leu-rich_rpt_typical-subtyp"/>
</dbReference>
<keyword evidence="11 27" id="KW-0479">Metal-binding</keyword>
<keyword evidence="6" id="KW-1003">Cell membrane</keyword>
<feature type="signal peptide" evidence="29">
    <location>
        <begin position="1"/>
        <end position="20"/>
    </location>
</feature>
<evidence type="ECO:0000256" key="7">
    <source>
        <dbReference type="ARBA" id="ARBA00022525"/>
    </source>
</evidence>
<evidence type="ECO:0000256" key="1">
    <source>
        <dbReference type="ARBA" id="ARBA00001970"/>
    </source>
</evidence>
<dbReference type="PANTHER" id="PTHR11475:SF58">
    <property type="entry name" value="PEROXIDASIN"/>
    <property type="match status" value="1"/>
</dbReference>
<evidence type="ECO:0000256" key="16">
    <source>
        <dbReference type="ARBA" id="ARBA00023004"/>
    </source>
</evidence>
<reference evidence="32" key="1">
    <citation type="submission" date="2018-11" db="EMBL/GenBank/DDBJ databases">
        <authorList>
            <person name="Alioto T."/>
            <person name="Alioto T."/>
        </authorList>
    </citation>
    <scope>NUCLEOTIDE SEQUENCE</scope>
</reference>
<evidence type="ECO:0000256" key="14">
    <source>
        <dbReference type="ARBA" id="ARBA00022837"/>
    </source>
</evidence>
<evidence type="ECO:0000256" key="11">
    <source>
        <dbReference type="ARBA" id="ARBA00022723"/>
    </source>
</evidence>
<dbReference type="SMART" id="SM00369">
    <property type="entry name" value="LRR_TYP"/>
    <property type="match status" value="4"/>
</dbReference>
<dbReference type="SMART" id="SM00214">
    <property type="entry name" value="VWC"/>
    <property type="match status" value="1"/>
</dbReference>
<organism evidence="32 33">
    <name type="scientific">Mytilus galloprovincialis</name>
    <name type="common">Mediterranean mussel</name>
    <dbReference type="NCBI Taxonomy" id="29158"/>
    <lineage>
        <taxon>Eukaryota</taxon>
        <taxon>Metazoa</taxon>
        <taxon>Spiralia</taxon>
        <taxon>Lophotrochozoa</taxon>
        <taxon>Mollusca</taxon>
        <taxon>Bivalvia</taxon>
        <taxon>Autobranchia</taxon>
        <taxon>Pteriomorphia</taxon>
        <taxon>Mytilida</taxon>
        <taxon>Mytiloidea</taxon>
        <taxon>Mytilidae</taxon>
        <taxon>Mytilinae</taxon>
        <taxon>Mytilus</taxon>
    </lineage>
</organism>
<comment type="catalytic activity">
    <reaction evidence="24">
        <text>L-tyrosyl-[protein] + bromide + H2O2 + H(+) = 3-bromo-L-tyrosyl-[protein] + 2 H2O</text>
        <dbReference type="Rhea" id="RHEA:69360"/>
        <dbReference type="Rhea" id="RHEA-COMP:10136"/>
        <dbReference type="Rhea" id="RHEA-COMP:17686"/>
        <dbReference type="ChEBI" id="CHEBI:15377"/>
        <dbReference type="ChEBI" id="CHEBI:15378"/>
        <dbReference type="ChEBI" id="CHEBI:15858"/>
        <dbReference type="ChEBI" id="CHEBI:16240"/>
        <dbReference type="ChEBI" id="CHEBI:46858"/>
        <dbReference type="ChEBI" id="CHEBI:183512"/>
    </reaction>
    <physiologicalReaction direction="left-to-right" evidence="24">
        <dbReference type="Rhea" id="RHEA:69361"/>
    </physiologicalReaction>
</comment>
<dbReference type="InterPro" id="IPR010255">
    <property type="entry name" value="Haem_peroxidase_sf"/>
</dbReference>
<dbReference type="PRINTS" id="PR00457">
    <property type="entry name" value="ANPEROXIDASE"/>
</dbReference>
<evidence type="ECO:0000256" key="27">
    <source>
        <dbReference type="PIRSR" id="PIRSR619791-2"/>
    </source>
</evidence>
<dbReference type="PROSITE" id="PS51450">
    <property type="entry name" value="LRR"/>
    <property type="match status" value="1"/>
</dbReference>
<dbReference type="EMBL" id="UYJE01007378">
    <property type="protein sequence ID" value="VDI54240.1"/>
    <property type="molecule type" value="Genomic_DNA"/>
</dbReference>
<dbReference type="SMART" id="SM00408">
    <property type="entry name" value="IGc2"/>
    <property type="match status" value="4"/>
</dbReference>
<evidence type="ECO:0000256" key="22">
    <source>
        <dbReference type="ARBA" id="ARBA00047610"/>
    </source>
</evidence>
<dbReference type="InterPro" id="IPR013783">
    <property type="entry name" value="Ig-like_fold"/>
</dbReference>
<dbReference type="SUPFAM" id="SSF48726">
    <property type="entry name" value="Immunoglobulin"/>
    <property type="match status" value="4"/>
</dbReference>
<keyword evidence="7" id="KW-0964">Secreted</keyword>
<feature type="domain" description="Ig-like" evidence="31">
    <location>
        <begin position="224"/>
        <end position="309"/>
    </location>
</feature>
<dbReference type="InterPro" id="IPR019791">
    <property type="entry name" value="Haem_peroxidase_animal"/>
</dbReference>
<evidence type="ECO:0000313" key="32">
    <source>
        <dbReference type="EMBL" id="VDI54240.1"/>
    </source>
</evidence>
<dbReference type="CDD" id="cd09826">
    <property type="entry name" value="peroxidasin_like"/>
    <property type="match status" value="1"/>
</dbReference>
<dbReference type="InterPro" id="IPR001611">
    <property type="entry name" value="Leu-rich_rpt"/>
</dbReference>
<dbReference type="OrthoDB" id="823504at2759"/>
<dbReference type="InterPro" id="IPR034824">
    <property type="entry name" value="Peroxidasin_peroxidase"/>
</dbReference>
<evidence type="ECO:0000256" key="6">
    <source>
        <dbReference type="ARBA" id="ARBA00022475"/>
    </source>
</evidence>
<dbReference type="Pfam" id="PF00093">
    <property type="entry name" value="VWC"/>
    <property type="match status" value="1"/>
</dbReference>
<evidence type="ECO:0000256" key="19">
    <source>
        <dbReference type="ARBA" id="ARBA00023180"/>
    </source>
</evidence>
<dbReference type="GO" id="GO:0006979">
    <property type="term" value="P:response to oxidative stress"/>
    <property type="evidence" value="ECO:0007669"/>
    <property type="project" value="InterPro"/>
</dbReference>
<keyword evidence="8 32" id="KW-0575">Peroxidase</keyword>
<comment type="catalytic activity">
    <reaction evidence="21">
        <text>bromide + H2O2 = hypobromite + H2O</text>
        <dbReference type="Rhea" id="RHEA:66016"/>
        <dbReference type="ChEBI" id="CHEBI:15377"/>
        <dbReference type="ChEBI" id="CHEBI:15858"/>
        <dbReference type="ChEBI" id="CHEBI:16240"/>
        <dbReference type="ChEBI" id="CHEBI:29250"/>
    </reaction>
    <physiologicalReaction direction="left-to-right" evidence="21">
        <dbReference type="Rhea" id="RHEA:66017"/>
    </physiologicalReaction>
</comment>
<comment type="catalytic activity">
    <reaction evidence="25">
        <text>hypobromite + L-tyrosyl-[protein] + H(+) = 3-bromo-L-tyrosyl-[protein] + H2O</text>
        <dbReference type="Rhea" id="RHEA:69356"/>
        <dbReference type="Rhea" id="RHEA-COMP:10136"/>
        <dbReference type="Rhea" id="RHEA-COMP:17686"/>
        <dbReference type="ChEBI" id="CHEBI:15377"/>
        <dbReference type="ChEBI" id="CHEBI:15378"/>
        <dbReference type="ChEBI" id="CHEBI:29250"/>
        <dbReference type="ChEBI" id="CHEBI:46858"/>
        <dbReference type="ChEBI" id="CHEBI:183512"/>
    </reaction>
    <physiologicalReaction direction="left-to-right" evidence="25">
        <dbReference type="Rhea" id="RHEA:69357"/>
    </physiologicalReaction>
</comment>
<evidence type="ECO:0000256" key="21">
    <source>
        <dbReference type="ARBA" id="ARBA00047544"/>
    </source>
</evidence>
<dbReference type="PROSITE" id="PS50292">
    <property type="entry name" value="PEROXIDASE_3"/>
    <property type="match status" value="1"/>
</dbReference>
<dbReference type="SMART" id="SM00013">
    <property type="entry name" value="LRRNT"/>
    <property type="match status" value="1"/>
</dbReference>
<evidence type="ECO:0000259" key="30">
    <source>
        <dbReference type="PROSITE" id="PS50184"/>
    </source>
</evidence>
<keyword evidence="33" id="KW-1185">Reference proteome</keyword>
<feature type="domain" description="Ig-like" evidence="31">
    <location>
        <begin position="503"/>
        <end position="587"/>
    </location>
</feature>
<dbReference type="InterPro" id="IPR007110">
    <property type="entry name" value="Ig-like_dom"/>
</dbReference>
<dbReference type="GO" id="GO:0020037">
    <property type="term" value="F:heme binding"/>
    <property type="evidence" value="ECO:0007669"/>
    <property type="project" value="InterPro"/>
</dbReference>
<dbReference type="Gene3D" id="3.80.10.10">
    <property type="entry name" value="Ribonuclease Inhibitor"/>
    <property type="match status" value="2"/>
</dbReference>
<feature type="domain" description="Ig-like" evidence="31">
    <location>
        <begin position="319"/>
        <end position="404"/>
    </location>
</feature>
<feature type="domain" description="Ig-like" evidence="31">
    <location>
        <begin position="409"/>
        <end position="496"/>
    </location>
</feature>
<dbReference type="InterPro" id="IPR037120">
    <property type="entry name" value="Haem_peroxidase_sf_animal"/>
</dbReference>
<evidence type="ECO:0000256" key="10">
    <source>
        <dbReference type="ARBA" id="ARBA00022617"/>
    </source>
</evidence>
<evidence type="ECO:0000256" key="8">
    <source>
        <dbReference type="ARBA" id="ARBA00022559"/>
    </source>
</evidence>
<dbReference type="GO" id="GO:0140825">
    <property type="term" value="F:lactoperoxidase activity"/>
    <property type="evidence" value="ECO:0007669"/>
    <property type="project" value="UniProtKB-EC"/>
</dbReference>
<gene>
    <name evidence="32" type="ORF">MGAL_10B016779</name>
</gene>
<accession>A0A8B6FX40</accession>
<keyword evidence="10 27" id="KW-0349">Heme</keyword>
<dbReference type="InterPro" id="IPR032675">
    <property type="entry name" value="LRR_dom_sf"/>
</dbReference>
<keyword evidence="15 32" id="KW-0560">Oxidoreductase</keyword>
<feature type="chain" id="PRO_5032937765" evidence="29">
    <location>
        <begin position="21"/>
        <end position="1454"/>
    </location>
</feature>
<dbReference type="GO" id="GO:0005615">
    <property type="term" value="C:extracellular space"/>
    <property type="evidence" value="ECO:0007669"/>
    <property type="project" value="TreeGrafter"/>
</dbReference>
<dbReference type="PROSITE" id="PS01208">
    <property type="entry name" value="VWFC_1"/>
    <property type="match status" value="1"/>
</dbReference>
<keyword evidence="19" id="KW-0325">Glycoprotein</keyword>
<dbReference type="SUPFAM" id="SSF48113">
    <property type="entry name" value="Heme-dependent peroxidases"/>
    <property type="match status" value="1"/>
</dbReference>
<keyword evidence="13" id="KW-0677">Repeat</keyword>
<dbReference type="FunFam" id="2.60.40.10:FF:000080">
    <property type="entry name" value="Myosin light chain kinase, smooth muscle"/>
    <property type="match status" value="1"/>
</dbReference>
<evidence type="ECO:0000256" key="20">
    <source>
        <dbReference type="ARBA" id="ARBA00023319"/>
    </source>
</evidence>
<evidence type="ECO:0000256" key="12">
    <source>
        <dbReference type="ARBA" id="ARBA00022729"/>
    </source>
</evidence>
<dbReference type="FunFam" id="2.60.40.10:FF:000299">
    <property type="entry name" value="protogenin isoform X2"/>
    <property type="match status" value="1"/>
</dbReference>
<feature type="binding site" description="axial binding residue" evidence="27">
    <location>
        <position position="1052"/>
    </location>
    <ligand>
        <name>heme b</name>
        <dbReference type="ChEBI" id="CHEBI:60344"/>
    </ligand>
    <ligandPart>
        <name>Fe</name>
        <dbReference type="ChEBI" id="CHEBI:18248"/>
    </ligandPart>
</feature>
<comment type="cofactor">
    <cofactor evidence="1">
        <name>heme b</name>
        <dbReference type="ChEBI" id="CHEBI:60344"/>
    </cofactor>
</comment>
<evidence type="ECO:0000256" key="3">
    <source>
        <dbReference type="ARBA" id="ARBA00004613"/>
    </source>
</evidence>
<dbReference type="FunFam" id="1.10.640.10:FF:000001">
    <property type="entry name" value="Peroxidasin homolog"/>
    <property type="match status" value="1"/>
</dbReference>
<dbReference type="InterPro" id="IPR036179">
    <property type="entry name" value="Ig-like_dom_sf"/>
</dbReference>
<name>A0A8B6FX40_MYTGA</name>
<keyword evidence="18" id="KW-1015">Disulfide bond</keyword>
<evidence type="ECO:0000256" key="28">
    <source>
        <dbReference type="SAM" id="Coils"/>
    </source>
</evidence>
<dbReference type="Proteomes" id="UP000596742">
    <property type="component" value="Unassembled WGS sequence"/>
</dbReference>
<dbReference type="Pfam" id="PF07679">
    <property type="entry name" value="I-set"/>
    <property type="match status" value="4"/>
</dbReference>
<evidence type="ECO:0000256" key="24">
    <source>
        <dbReference type="ARBA" id="ARBA00048887"/>
    </source>
</evidence>
<dbReference type="FunFam" id="2.60.40.10:FF:000163">
    <property type="entry name" value="peroxidasin homolog"/>
    <property type="match status" value="1"/>
</dbReference>
<dbReference type="SMART" id="SM00082">
    <property type="entry name" value="LRRCT"/>
    <property type="match status" value="1"/>
</dbReference>
<evidence type="ECO:0000256" key="13">
    <source>
        <dbReference type="ARBA" id="ARBA00022737"/>
    </source>
</evidence>
<comment type="similarity">
    <text evidence="5">Belongs to the immunoglobulin superfamily. DCC family.</text>
</comment>
<evidence type="ECO:0000259" key="31">
    <source>
        <dbReference type="PROSITE" id="PS50835"/>
    </source>
</evidence>
<dbReference type="Pfam" id="PF03098">
    <property type="entry name" value="An_peroxidase"/>
    <property type="match status" value="1"/>
</dbReference>
<dbReference type="GO" id="GO:0005886">
    <property type="term" value="C:plasma membrane"/>
    <property type="evidence" value="ECO:0007669"/>
    <property type="project" value="UniProtKB-SubCell"/>
</dbReference>
<proteinExistence type="inferred from homology"/>
<dbReference type="FunFam" id="2.60.40.10:FF:000005">
    <property type="entry name" value="Neuronal cell adhesion molecule"/>
    <property type="match status" value="1"/>
</dbReference>
<evidence type="ECO:0000256" key="9">
    <source>
        <dbReference type="ARBA" id="ARBA00022614"/>
    </source>
</evidence>
<dbReference type="PROSITE" id="PS50184">
    <property type="entry name" value="VWFC_2"/>
    <property type="match status" value="1"/>
</dbReference>
<dbReference type="InterPro" id="IPR000483">
    <property type="entry name" value="Cys-rich_flank_reg_C"/>
</dbReference>
<evidence type="ECO:0000256" key="4">
    <source>
        <dbReference type="ARBA" id="ARBA00006692"/>
    </source>
</evidence>
<feature type="domain" description="VWFC" evidence="30">
    <location>
        <begin position="1396"/>
        <end position="1454"/>
    </location>
</feature>
<dbReference type="InterPro" id="IPR013098">
    <property type="entry name" value="Ig_I-set"/>
</dbReference>
<evidence type="ECO:0000313" key="33">
    <source>
        <dbReference type="Proteomes" id="UP000596742"/>
    </source>
</evidence>
<dbReference type="InterPro" id="IPR003599">
    <property type="entry name" value="Ig_sub"/>
</dbReference>
<dbReference type="SUPFAM" id="SSF52058">
    <property type="entry name" value="L domain-like"/>
    <property type="match status" value="1"/>
</dbReference>
<keyword evidence="12 29" id="KW-0732">Signal</keyword>
<dbReference type="PROSITE" id="PS50835">
    <property type="entry name" value="IG_LIKE"/>
    <property type="match status" value="4"/>
</dbReference>
<feature type="coiled-coil region" evidence="28">
    <location>
        <begin position="1356"/>
        <end position="1383"/>
    </location>
</feature>
<sequence length="1454" mass="165146">MSTYLTNVIIFLTCFMCVDLQQSDCPHKCVCFRSTVRCMFAQLDAVPSQIPKDTTVLDLRFNSLSQLNRGSFIGLHKIDTLLLNNNKLRRLTNGVFEGLSNLRFLYLYQNELEEIERDVFADTQNLEQLFLHSNKIKHLPDGLFSQTNNLQRLRLDDNPVDCGCKMHWLYQLLHDRNRNVQGAVTCKGPPTFAGRALNTLDENDFQCDERTLIIEDNRNSNTRPQIITEPSAVNVTFGNTAYFVCRAEGTPRPEITWLHNEYQLDFSDPRINQLEDGTLMIYNTKESDKGDYQCMARNPSGEVKAKKVQLRYSEAEVAPRFIATPQDVTTSVGNSVQLTCQATGHPEPQIQWTKNGNQLSPSNRISVMSNGDLHVNNVHTEDQGLYRCTGVNSAGSIGAAARISVHEPPKFLTEPSDVQVTGGSTATFRCEVSGTPTPRIIWIQGVGSPLPREERFDVQNDGRLLQIRYVEEKDKGLYTCRAINDVATVEVSAELTILQQSTPIAASRESTVDTYAGADIILHCTSDGEPTPQFRWIKDGTFIQNSHKFSLQGNRMIIRNVLQSDQGSYECYAENTVGFARNTVALRVFGEEKTYPGNRFVQQAIEQATQRVDTAINQTRAQYFNKDKKHSVQDMLAIFRYPSADALGIARAEEIFEQTLQIIHDQVKEGHQYDLQDSAAESYTDIISPGHLMLIANMSGCLSVPRDILNCNNMCYHRKYRTLDGTCNNLQNPTWGSSVTGFKRLLPPIYENGFNTPVGWTQSKLYNGIHLPSPRLVSSLLMSTDHVTEDEKYTHMLMQWGQFADHDMDLTPQSISYAQFSDGRRCNETCDKSYPCYPIPVPRSDNRITSHACLGFTRSSALCNSGSTSIFYKTFAPREQLNVITAFIDGSSVYGSSDFEAQRLRESTGLMRVGVLSTGGKRLLPFDNSGFLHHLDCQVEPNKKRVPCFRAGDPRANEQIALTAMHTLFMRYHNHLVSRFSLLNPHWDGNMLYHETRKVMGAIMQHITYHQWLPKIIGESGMKKLGLYRLYDPNVNPSIANEFATAAFRFGHSLIQPIILRLNESFQPIPEGNLPLHQAFFSPHRIIEEGGIDPILRGLVAFSAKKRMPDEMMNSELTEKLFSLANVVGQDLASLNIQRGRDHALPFYNEYRKLCGLQEANVFSDLRNEISPRVLSKLQDLYNHPGNIDLFVGGMAETPLEGAKVGPTFMCIIVDQFKRLRDGDRFWYENPGVFTVDQLSAIKQMTLSSVLCDGGDNINKVQKDVFLRVHNKSEYLSCDKIPKLNVNMWSDCCADCSKAGDFQSITSQYSRSRQSRQFSFRNDFTQLQNDGPRQPVRHEFDRTVYDDQIKVFNNHIHQFETRIDNMETTISDLTDSMTFMEKKMKKMHRQMKHQKKFCKDETGRKRRDQDTWKVDDCKTCLCKKGTIECEKEVCEVTQNCERPTQVPGECCPRC</sequence>
<evidence type="ECO:0000256" key="5">
    <source>
        <dbReference type="ARBA" id="ARBA00009588"/>
    </source>
</evidence>
<dbReference type="Gene3D" id="2.60.40.10">
    <property type="entry name" value="Immunoglobulins"/>
    <property type="match status" value="4"/>
</dbReference>
<dbReference type="InterPro" id="IPR000372">
    <property type="entry name" value="LRRNT"/>
</dbReference>
<keyword evidence="14" id="KW-0106">Calcium</keyword>
<dbReference type="Gene3D" id="1.10.640.10">
    <property type="entry name" value="Haem peroxidase domain superfamily, animal type"/>
    <property type="match status" value="1"/>
</dbReference>
<keyword evidence="17" id="KW-0472">Membrane</keyword>
<keyword evidence="28" id="KW-0175">Coiled coil</keyword>
<evidence type="ECO:0000256" key="29">
    <source>
        <dbReference type="SAM" id="SignalP"/>
    </source>
</evidence>
<comment type="catalytic activity">
    <reaction evidence="23">
        <text>L-lysyl-[collagen] + L-methionyl-[collagen] + hypobromite = [collagen]-L-lysyl-N-S-L-methionyl-[collagen] + bromide + H2O + H(+)</text>
        <dbReference type="Rhea" id="RHEA:66024"/>
        <dbReference type="Rhea" id="RHEA-COMP:12751"/>
        <dbReference type="Rhea" id="RHEA-COMP:16949"/>
        <dbReference type="Rhea" id="RHEA-COMP:16951"/>
        <dbReference type="ChEBI" id="CHEBI:15377"/>
        <dbReference type="ChEBI" id="CHEBI:15378"/>
        <dbReference type="ChEBI" id="CHEBI:15858"/>
        <dbReference type="ChEBI" id="CHEBI:16044"/>
        <dbReference type="ChEBI" id="CHEBI:29250"/>
        <dbReference type="ChEBI" id="CHEBI:29969"/>
        <dbReference type="ChEBI" id="CHEBI:166867"/>
    </reaction>
    <physiologicalReaction direction="left-to-right" evidence="23">
        <dbReference type="Rhea" id="RHEA:66025"/>
    </physiologicalReaction>
</comment>
<protein>
    <submittedName>
        <fullName evidence="32">Peroxidase</fullName>
        <ecNumber evidence="32">1.11.1.7</ecNumber>
    </submittedName>
</protein>
<evidence type="ECO:0000256" key="26">
    <source>
        <dbReference type="ARBA" id="ARBA00061342"/>
    </source>
</evidence>